<evidence type="ECO:0000313" key="2">
    <source>
        <dbReference type="Proteomes" id="UP000805704"/>
    </source>
</evidence>
<protein>
    <submittedName>
        <fullName evidence="1">Uncharacterized protein</fullName>
    </submittedName>
</protein>
<comment type="caution">
    <text evidence="1">The sequence shown here is derived from an EMBL/GenBank/DDBJ whole genome shotgun (WGS) entry which is preliminary data.</text>
</comment>
<reference evidence="1" key="1">
    <citation type="submission" date="2020-04" db="EMBL/GenBank/DDBJ databases">
        <title>A chromosome-scale assembly and high-density genetic map of the yellow drum (Nibea albiflora) genome.</title>
        <authorList>
            <person name="Xu D."/>
            <person name="Zhang W."/>
            <person name="Chen R."/>
            <person name="Tan P."/>
            <person name="Wang L."/>
            <person name="Song H."/>
            <person name="Tian L."/>
            <person name="Zhu Q."/>
            <person name="Wang B."/>
        </authorList>
    </citation>
    <scope>NUCLEOTIDE SEQUENCE</scope>
    <source>
        <strain evidence="1">ZJHYS-2018</strain>
    </source>
</reference>
<proteinExistence type="predicted"/>
<dbReference type="Proteomes" id="UP000805704">
    <property type="component" value="Chromosome 5"/>
</dbReference>
<evidence type="ECO:0000313" key="1">
    <source>
        <dbReference type="EMBL" id="KAG8002947.1"/>
    </source>
</evidence>
<name>A0ACB7EL67_NIBAL</name>
<dbReference type="EMBL" id="CM024793">
    <property type="protein sequence ID" value="KAG8002947.1"/>
    <property type="molecule type" value="Genomic_DNA"/>
</dbReference>
<gene>
    <name evidence="1" type="ORF">GBF38_015569</name>
</gene>
<keyword evidence="2" id="KW-1185">Reference proteome</keyword>
<accession>A0ACB7EL67</accession>
<organism evidence="1 2">
    <name type="scientific">Nibea albiflora</name>
    <name type="common">Yellow drum</name>
    <name type="synonym">Corvina albiflora</name>
    <dbReference type="NCBI Taxonomy" id="240163"/>
    <lineage>
        <taxon>Eukaryota</taxon>
        <taxon>Metazoa</taxon>
        <taxon>Chordata</taxon>
        <taxon>Craniata</taxon>
        <taxon>Vertebrata</taxon>
        <taxon>Euteleostomi</taxon>
        <taxon>Actinopterygii</taxon>
        <taxon>Neopterygii</taxon>
        <taxon>Teleostei</taxon>
        <taxon>Neoteleostei</taxon>
        <taxon>Acanthomorphata</taxon>
        <taxon>Eupercaria</taxon>
        <taxon>Sciaenidae</taxon>
        <taxon>Nibea</taxon>
    </lineage>
</organism>
<sequence>MENQLLQKELDKITTVHRGSMRSIRLVTNIRQQADTFHCDLNKEVYLEFNRVLGRNLKEEFVGVLDGLCPSLMEIFKRKTGRIGKQLADLVQQTTVG</sequence>